<accession>A0A078AWV0</accession>
<gene>
    <name evidence="1" type="primary">Contig13295.g14186</name>
    <name evidence="1" type="ORF">STYLEM_15626</name>
</gene>
<name>A0A078AWV0_STYLE</name>
<evidence type="ECO:0000313" key="1">
    <source>
        <dbReference type="EMBL" id="CDW86531.1"/>
    </source>
</evidence>
<sequence length="351" mass="41649">MQVCDQCLPRSDLCFHFVPIIPFEIIDYPLTKYDQSISTITSADFSDHQDHQKQIKTFDNKQQPMFDYQKIRINPEQKKNNSLARNFYIDTQKQGPLMPQQSNLKSNTQFHSDLEEQMKNQSRYLRSQKVKQNTVSKQKTTDNHISKRKYKDLTATKHIPIAYNLRRGSNNNKIVKTQQNQINILEDRSQNMIQRKKGRPFKLQVKRSDKTANVMQIRSIFRLLRRMILKPKFYDFQEEVKKKLGYQAFARLKHIYHKNNTPQPTPAEGVKNREKHLTRPLENPLPIIFSDELDPIGCLCYKYTRGDEEAFFEDSDNAKLFKLSIKRLKIHLKSHPLKLQVIDQFVKIYYP</sequence>
<dbReference type="EMBL" id="CCKQ01014738">
    <property type="protein sequence ID" value="CDW86531.1"/>
    <property type="molecule type" value="Genomic_DNA"/>
</dbReference>
<dbReference type="InParanoid" id="A0A078AWV0"/>
<evidence type="ECO:0000313" key="2">
    <source>
        <dbReference type="Proteomes" id="UP000039865"/>
    </source>
</evidence>
<organism evidence="1 2">
    <name type="scientific">Stylonychia lemnae</name>
    <name type="common">Ciliate</name>
    <dbReference type="NCBI Taxonomy" id="5949"/>
    <lineage>
        <taxon>Eukaryota</taxon>
        <taxon>Sar</taxon>
        <taxon>Alveolata</taxon>
        <taxon>Ciliophora</taxon>
        <taxon>Intramacronucleata</taxon>
        <taxon>Spirotrichea</taxon>
        <taxon>Stichotrichia</taxon>
        <taxon>Sporadotrichida</taxon>
        <taxon>Oxytrichidae</taxon>
        <taxon>Stylonychinae</taxon>
        <taxon>Stylonychia</taxon>
    </lineage>
</organism>
<keyword evidence="2" id="KW-1185">Reference proteome</keyword>
<dbReference type="AlphaFoldDB" id="A0A078AWV0"/>
<dbReference type="Proteomes" id="UP000039865">
    <property type="component" value="Unassembled WGS sequence"/>
</dbReference>
<proteinExistence type="predicted"/>
<protein>
    <submittedName>
        <fullName evidence="1">Uncharacterized protein</fullName>
    </submittedName>
</protein>
<reference evidence="1 2" key="1">
    <citation type="submission" date="2014-06" db="EMBL/GenBank/DDBJ databases">
        <authorList>
            <person name="Swart Estienne"/>
        </authorList>
    </citation>
    <scope>NUCLEOTIDE SEQUENCE [LARGE SCALE GENOMIC DNA]</scope>
    <source>
        <strain evidence="1 2">130c</strain>
    </source>
</reference>